<dbReference type="Pfam" id="PF00899">
    <property type="entry name" value="ThiF"/>
    <property type="match status" value="1"/>
</dbReference>
<dbReference type="GO" id="GO:0016779">
    <property type="term" value="F:nucleotidyltransferase activity"/>
    <property type="evidence" value="ECO:0007669"/>
    <property type="project" value="UniProtKB-KW"/>
</dbReference>
<sequence length="399" mass="44099">MSQRRIARSPDLLRLHEDGYHLELRGDVLLVHGVPYANPSRQVVRGTLVTDLELAGDVTAQPSNHVAYFIGEAPSTKEGVLLTSVVIGSAPTDVGTVRVDHTMSKKPQSDGQRYRDYHHKVETYIALISIHAQQIDPEVTARTYPVIAPDPEEDDDSPFEYLDTSTTRNGLSDVSDKLRIGPVAILGLGGTGGYVLDLVAKTPVDAIHLWDGDRYVQHNAFRSPGAPSADTLATVPQKVTYFAAIYGNMRKRIVPHDAYLTEDNVEELREMSFVFVAVDDGPSRQVIITKLEEFGIPFIDVGLGIEAVDGSLLGQVRTTLSSPRQRAHVHDNRRIPFGRVDGVNDDYKRNIQIAPLNMLNAALAVTKWLKHLGYLTDLEREHHSVYVTSGNVIINEDQS</sequence>
<keyword evidence="4" id="KW-1185">Reference proteome</keyword>
<evidence type="ECO:0000313" key="3">
    <source>
        <dbReference type="EMBL" id="NNM45228.1"/>
    </source>
</evidence>
<dbReference type="Proteomes" id="UP000588586">
    <property type="component" value="Unassembled WGS sequence"/>
</dbReference>
<evidence type="ECO:0000313" key="4">
    <source>
        <dbReference type="Proteomes" id="UP000588586"/>
    </source>
</evidence>
<dbReference type="NCBIfam" id="NF004805">
    <property type="entry name" value="PRK06153.1-4"/>
    <property type="match status" value="1"/>
</dbReference>
<accession>A0A849HCT8</accession>
<dbReference type="EMBL" id="JABEPQ010000001">
    <property type="protein sequence ID" value="NNM45228.1"/>
    <property type="molecule type" value="Genomic_DNA"/>
</dbReference>
<dbReference type="GO" id="GO:0008641">
    <property type="term" value="F:ubiquitin-like modifier activating enzyme activity"/>
    <property type="evidence" value="ECO:0007669"/>
    <property type="project" value="InterPro"/>
</dbReference>
<evidence type="ECO:0000259" key="2">
    <source>
        <dbReference type="Pfam" id="PF20590"/>
    </source>
</evidence>
<gene>
    <name evidence="3" type="ORF">HJG52_04320</name>
</gene>
<dbReference type="AlphaFoldDB" id="A0A849HCT8"/>
<feature type="domain" description="DUF6791" evidence="2">
    <location>
        <begin position="10"/>
        <end position="164"/>
    </location>
</feature>
<keyword evidence="3" id="KW-0808">Transferase</keyword>
<feature type="domain" description="THIF-type NAD/FAD binding fold" evidence="1">
    <location>
        <begin position="175"/>
        <end position="372"/>
    </location>
</feature>
<organism evidence="3 4">
    <name type="scientific">Knoellia koreensis</name>
    <dbReference type="NCBI Taxonomy" id="2730921"/>
    <lineage>
        <taxon>Bacteria</taxon>
        <taxon>Bacillati</taxon>
        <taxon>Actinomycetota</taxon>
        <taxon>Actinomycetes</taxon>
        <taxon>Micrococcales</taxon>
        <taxon>Intrasporangiaceae</taxon>
        <taxon>Knoellia</taxon>
    </lineage>
</organism>
<dbReference type="CDD" id="cd01483">
    <property type="entry name" value="E1_enzyme_family"/>
    <property type="match status" value="1"/>
</dbReference>
<dbReference type="InterPro" id="IPR046741">
    <property type="entry name" value="DUF6791"/>
</dbReference>
<evidence type="ECO:0000259" key="1">
    <source>
        <dbReference type="Pfam" id="PF00899"/>
    </source>
</evidence>
<comment type="caution">
    <text evidence="3">The sequence shown here is derived from an EMBL/GenBank/DDBJ whole genome shotgun (WGS) entry which is preliminary data.</text>
</comment>
<reference evidence="3 4" key="1">
    <citation type="submission" date="2020-04" db="EMBL/GenBank/DDBJ databases">
        <title>Knoellia sp. isolate from air conditioner.</title>
        <authorList>
            <person name="Chea S."/>
            <person name="Kim D.-U."/>
        </authorList>
    </citation>
    <scope>NUCLEOTIDE SEQUENCE [LARGE SCALE GENOMIC DNA]</scope>
    <source>
        <strain evidence="3 4">DB2414S</strain>
    </source>
</reference>
<dbReference type="SUPFAM" id="SSF69572">
    <property type="entry name" value="Activating enzymes of the ubiquitin-like proteins"/>
    <property type="match status" value="1"/>
</dbReference>
<dbReference type="InterPro" id="IPR000594">
    <property type="entry name" value="ThiF_NAD_FAD-bd"/>
</dbReference>
<dbReference type="InterPro" id="IPR035985">
    <property type="entry name" value="Ubiquitin-activating_enz"/>
</dbReference>
<dbReference type="NCBIfam" id="NF004804">
    <property type="entry name" value="PRK06153.1-3"/>
    <property type="match status" value="1"/>
</dbReference>
<proteinExistence type="predicted"/>
<name>A0A849HCT8_9MICO</name>
<dbReference type="Gene3D" id="3.40.50.720">
    <property type="entry name" value="NAD(P)-binding Rossmann-like Domain"/>
    <property type="match status" value="1"/>
</dbReference>
<protein>
    <submittedName>
        <fullName evidence="3">ThiF family adenylyltransferase</fullName>
    </submittedName>
</protein>
<dbReference type="Pfam" id="PF20590">
    <property type="entry name" value="DUF6791"/>
    <property type="match status" value="1"/>
</dbReference>
<dbReference type="RefSeq" id="WP_171242276.1">
    <property type="nucleotide sequence ID" value="NZ_JABEPQ010000001.1"/>
</dbReference>
<keyword evidence="3" id="KW-0548">Nucleotidyltransferase</keyword>